<accession>A0AA86VRN1</accession>
<dbReference type="AlphaFoldDB" id="A0AA86VRN1"/>
<protein>
    <recommendedName>
        <fullName evidence="6">Polygalacturonase QRT3</fullName>
    </recommendedName>
</protein>
<evidence type="ECO:0000256" key="1">
    <source>
        <dbReference type="ARBA" id="ARBA00004191"/>
    </source>
</evidence>
<keyword evidence="5" id="KW-1185">Reference proteome</keyword>
<dbReference type="FunFam" id="2.160.20.10:FF:000046">
    <property type="entry name" value="Polygalacturonase QRT3"/>
    <property type="match status" value="1"/>
</dbReference>
<evidence type="ECO:0000313" key="5">
    <source>
        <dbReference type="Proteomes" id="UP001189624"/>
    </source>
</evidence>
<dbReference type="GO" id="GO:0004650">
    <property type="term" value="F:polygalacturonase activity"/>
    <property type="evidence" value="ECO:0007669"/>
    <property type="project" value="InterPro"/>
</dbReference>
<sequence>MRLLIFVFLLLLVPAQEATCFNKHAPPPLSHFSNKFKDRMTIVKSSQPPSASPSTKMSGRVVYPVEYGADPSGAHDSSDAILKAVGDGFAIESEVELVGRVRDLGGVVIDLQGGNYTITKPIQFPSSGGGNVVVKGGTLRASDSFPTDRHLVELWASNSQKLPKTSVFNSMKLRQSDGVYYEDITFRDILFDSGFRGGGIFIVDSVRTRINNCFFLHFATEGILVQGGHETFISSTFLGQHSTVGGDKGERNFSGTAIDLASNDNAITDVSIFSAAIGIVLRGQANMLTGVHCYNKATGFGGIGILVKLAGNSQTRIDNCYMDYTAIVMEDPVQVHVTNGFFLGDANIVLKSIKGQISGLNIVDNMFTGDPNKKVPIVSLDGQFSNIDQVVTDRNNVAGMSLRSTVGKLIVEGNGTKWVADFSNILLFPNRIRHFQYSFYAQGVTKFLAHSVTNVTKNVVVVESEKPAQGVVSFLVEQ</sequence>
<evidence type="ECO:0008006" key="6">
    <source>
        <dbReference type="Google" id="ProtNLM"/>
    </source>
</evidence>
<reference evidence="4" key="1">
    <citation type="submission" date="2023-10" db="EMBL/GenBank/DDBJ databases">
        <authorList>
            <person name="Domelevo Entfellner J.-B."/>
        </authorList>
    </citation>
    <scope>NUCLEOTIDE SEQUENCE</scope>
</reference>
<dbReference type="Gene3D" id="2.160.20.10">
    <property type="entry name" value="Single-stranded right-handed beta-helix, Pectin lyase-like"/>
    <property type="match status" value="1"/>
</dbReference>
<dbReference type="Gramene" id="rna-AYBTSS11_LOCUS28063">
    <property type="protein sequence ID" value="CAJ1975936.1"/>
    <property type="gene ID" value="gene-AYBTSS11_LOCUS28063"/>
</dbReference>
<dbReference type="EMBL" id="OY731406">
    <property type="protein sequence ID" value="CAJ1975936.1"/>
    <property type="molecule type" value="Genomic_DNA"/>
</dbReference>
<feature type="chain" id="PRO_5041634715" description="Polygalacturonase QRT3" evidence="3">
    <location>
        <begin position="19"/>
        <end position="478"/>
    </location>
</feature>
<keyword evidence="2" id="KW-0134">Cell wall</keyword>
<keyword evidence="3" id="KW-0732">Signal</keyword>
<comment type="subcellular location">
    <subcellularLocation>
        <location evidence="1">Secreted</location>
        <location evidence="1">Cell wall</location>
    </subcellularLocation>
</comment>
<dbReference type="PANTHER" id="PTHR33928">
    <property type="entry name" value="POLYGALACTURONASE QRT3"/>
    <property type="match status" value="1"/>
</dbReference>
<dbReference type="InterPro" id="IPR039279">
    <property type="entry name" value="QRT3-like"/>
</dbReference>
<dbReference type="Proteomes" id="UP001189624">
    <property type="component" value="Chromosome 9"/>
</dbReference>
<dbReference type="InterPro" id="IPR012334">
    <property type="entry name" value="Pectin_lyas_fold"/>
</dbReference>
<proteinExistence type="predicted"/>
<evidence type="ECO:0000313" key="4">
    <source>
        <dbReference type="EMBL" id="CAJ1975936.1"/>
    </source>
</evidence>
<dbReference type="InterPro" id="IPR011050">
    <property type="entry name" value="Pectin_lyase_fold/virulence"/>
</dbReference>
<keyword evidence="2" id="KW-0964">Secreted</keyword>
<evidence type="ECO:0000256" key="3">
    <source>
        <dbReference type="SAM" id="SignalP"/>
    </source>
</evidence>
<feature type="signal peptide" evidence="3">
    <location>
        <begin position="1"/>
        <end position="18"/>
    </location>
</feature>
<organism evidence="4 5">
    <name type="scientific">Sphenostylis stenocarpa</name>
    <dbReference type="NCBI Taxonomy" id="92480"/>
    <lineage>
        <taxon>Eukaryota</taxon>
        <taxon>Viridiplantae</taxon>
        <taxon>Streptophyta</taxon>
        <taxon>Embryophyta</taxon>
        <taxon>Tracheophyta</taxon>
        <taxon>Spermatophyta</taxon>
        <taxon>Magnoliopsida</taxon>
        <taxon>eudicotyledons</taxon>
        <taxon>Gunneridae</taxon>
        <taxon>Pentapetalae</taxon>
        <taxon>rosids</taxon>
        <taxon>fabids</taxon>
        <taxon>Fabales</taxon>
        <taxon>Fabaceae</taxon>
        <taxon>Papilionoideae</taxon>
        <taxon>50 kb inversion clade</taxon>
        <taxon>NPAAA clade</taxon>
        <taxon>indigoferoid/millettioid clade</taxon>
        <taxon>Phaseoleae</taxon>
        <taxon>Sphenostylis</taxon>
    </lineage>
</organism>
<dbReference type="SUPFAM" id="SSF51126">
    <property type="entry name" value="Pectin lyase-like"/>
    <property type="match status" value="1"/>
</dbReference>
<name>A0AA86VRN1_9FABA</name>
<evidence type="ECO:0000256" key="2">
    <source>
        <dbReference type="ARBA" id="ARBA00022512"/>
    </source>
</evidence>
<gene>
    <name evidence="4" type="ORF">AYBTSS11_LOCUS28063</name>
</gene>
<dbReference type="PANTHER" id="PTHR33928:SF2">
    <property type="entry name" value="PECTATE LYASE SUPERFAMILY PROTEIN DOMAIN-CONTAINING PROTEIN-RELATED"/>
    <property type="match status" value="1"/>
</dbReference>